<protein>
    <submittedName>
        <fullName evidence="1">Uncharacterized protein</fullName>
    </submittedName>
</protein>
<accession>A0ACB8RMG9</accession>
<dbReference type="Proteomes" id="UP000814033">
    <property type="component" value="Unassembled WGS sequence"/>
</dbReference>
<sequence length="699" mass="77800">MRSGCKRLVEVVTCSGCGGLTASHLALEPHNSMSSLPTDQSTPTDQPLQRHDLQQSLARALAQLESLQERGEDLKAALEGARTEVRRLQASLTPSSSTPEGVPDTSDWSWPDHVKNVWTEAPREWQDLYVHYCDTENAKAVRSQANIPLFPFPGHQPAMAYLAETLDRIFVRESYEELLVRILKLMQRRPEAGVVVTGQPGIGKTIFLWFALLKIIGLGQPVVIGWQPDEFYLFYGGKVYVPKLLTPFKFSLLPQGAKPLWALIDAAAGLTAGNLMNRKIFPVFASSPAPNRYREWIKQRGGLSWGLPLWSLEELVTGFKLYKRYNEFHALVVATLAKTALPTDTTHTCLSYVNDALTMISNLRESAAEPLAAAEHPADTVIQAAVELAVEQVGFIPRDVNRILWRRRHVSDAAYVESFDNIIDLVSAMNAGGIPAMTTSHRITSITPTADHPQLDDDQFLVAFKSVSIEQQLADAWGEAYRLFSTCQEYPAAASLMADWAFETISHRYLYQGPPETLELYKMKSDGGDTPKYTIDTTPPRAPSFLPVRHRREAVVLNFSDPLLDVVDGNYNMPIKSSNPFFDALFVDVASGDDGGDRRVTVWVLQMTTADEAQGSSRGYVLIRNAMRAARSSTEARKQGDAKRFKVDPSVQVNYVLICPDDGKQRTWQMPSGWTENTTVADHRGDVYCVRIPMTVLKA</sequence>
<proteinExistence type="predicted"/>
<reference evidence="1" key="1">
    <citation type="submission" date="2021-02" db="EMBL/GenBank/DDBJ databases">
        <authorList>
            <consortium name="DOE Joint Genome Institute"/>
            <person name="Ahrendt S."/>
            <person name="Looney B.P."/>
            <person name="Miyauchi S."/>
            <person name="Morin E."/>
            <person name="Drula E."/>
            <person name="Courty P.E."/>
            <person name="Chicoki N."/>
            <person name="Fauchery L."/>
            <person name="Kohler A."/>
            <person name="Kuo A."/>
            <person name="Labutti K."/>
            <person name="Pangilinan J."/>
            <person name="Lipzen A."/>
            <person name="Riley R."/>
            <person name="Andreopoulos W."/>
            <person name="He G."/>
            <person name="Johnson J."/>
            <person name="Barry K.W."/>
            <person name="Grigoriev I.V."/>
            <person name="Nagy L."/>
            <person name="Hibbett D."/>
            <person name="Henrissat B."/>
            <person name="Matheny P.B."/>
            <person name="Labbe J."/>
            <person name="Martin F."/>
        </authorList>
    </citation>
    <scope>NUCLEOTIDE SEQUENCE</scope>
    <source>
        <strain evidence="1">FP105234-sp</strain>
    </source>
</reference>
<gene>
    <name evidence="1" type="ORF">FA95DRAFT_127244</name>
</gene>
<reference evidence="1" key="2">
    <citation type="journal article" date="2022" name="New Phytol.">
        <title>Evolutionary transition to the ectomycorrhizal habit in the genomes of a hyperdiverse lineage of mushroom-forming fungi.</title>
        <authorList>
            <person name="Looney B."/>
            <person name="Miyauchi S."/>
            <person name="Morin E."/>
            <person name="Drula E."/>
            <person name="Courty P.E."/>
            <person name="Kohler A."/>
            <person name="Kuo A."/>
            <person name="LaButti K."/>
            <person name="Pangilinan J."/>
            <person name="Lipzen A."/>
            <person name="Riley R."/>
            <person name="Andreopoulos W."/>
            <person name="He G."/>
            <person name="Johnson J."/>
            <person name="Nolan M."/>
            <person name="Tritt A."/>
            <person name="Barry K.W."/>
            <person name="Grigoriev I.V."/>
            <person name="Nagy L.G."/>
            <person name="Hibbett D."/>
            <person name="Henrissat B."/>
            <person name="Matheny P.B."/>
            <person name="Labbe J."/>
            <person name="Martin F.M."/>
        </authorList>
    </citation>
    <scope>NUCLEOTIDE SEQUENCE</scope>
    <source>
        <strain evidence="1">FP105234-sp</strain>
    </source>
</reference>
<comment type="caution">
    <text evidence="1">The sequence shown here is derived from an EMBL/GenBank/DDBJ whole genome shotgun (WGS) entry which is preliminary data.</text>
</comment>
<evidence type="ECO:0000313" key="1">
    <source>
        <dbReference type="EMBL" id="KAI0045379.1"/>
    </source>
</evidence>
<organism evidence="1 2">
    <name type="scientific">Auriscalpium vulgare</name>
    <dbReference type="NCBI Taxonomy" id="40419"/>
    <lineage>
        <taxon>Eukaryota</taxon>
        <taxon>Fungi</taxon>
        <taxon>Dikarya</taxon>
        <taxon>Basidiomycota</taxon>
        <taxon>Agaricomycotina</taxon>
        <taxon>Agaricomycetes</taxon>
        <taxon>Russulales</taxon>
        <taxon>Auriscalpiaceae</taxon>
        <taxon>Auriscalpium</taxon>
    </lineage>
</organism>
<name>A0ACB8RMG9_9AGAM</name>
<keyword evidence="2" id="KW-1185">Reference proteome</keyword>
<evidence type="ECO:0000313" key="2">
    <source>
        <dbReference type="Proteomes" id="UP000814033"/>
    </source>
</evidence>
<dbReference type="EMBL" id="MU275953">
    <property type="protein sequence ID" value="KAI0045379.1"/>
    <property type="molecule type" value="Genomic_DNA"/>
</dbReference>